<feature type="signal peptide" evidence="2">
    <location>
        <begin position="1"/>
        <end position="22"/>
    </location>
</feature>
<keyword evidence="1" id="KW-0472">Membrane</keyword>
<proteinExistence type="predicted"/>
<keyword evidence="1" id="KW-0812">Transmembrane</keyword>
<evidence type="ECO:0000313" key="4">
    <source>
        <dbReference type="Proteomes" id="UP000472266"/>
    </source>
</evidence>
<dbReference type="CDD" id="cd09850">
    <property type="entry name" value="Ebola-like_HR1-HR2"/>
    <property type="match status" value="1"/>
</dbReference>
<dbReference type="InterPro" id="IPR018154">
    <property type="entry name" value="TLV/ENV_coat_polyprotein"/>
</dbReference>
<reference evidence="3" key="2">
    <citation type="submission" date="2025-08" db="UniProtKB">
        <authorList>
            <consortium name="Ensembl"/>
        </authorList>
    </citation>
    <scope>IDENTIFICATION</scope>
</reference>
<name>A0A672TF52_STRHB</name>
<keyword evidence="1" id="KW-1133">Transmembrane helix</keyword>
<feature type="transmembrane region" description="Helical" evidence="1">
    <location>
        <begin position="585"/>
        <end position="607"/>
    </location>
</feature>
<evidence type="ECO:0008006" key="5">
    <source>
        <dbReference type="Google" id="ProtNLM"/>
    </source>
</evidence>
<reference evidence="3" key="3">
    <citation type="submission" date="2025-09" db="UniProtKB">
        <authorList>
            <consortium name="Ensembl"/>
        </authorList>
    </citation>
    <scope>IDENTIFICATION</scope>
</reference>
<evidence type="ECO:0000256" key="1">
    <source>
        <dbReference type="SAM" id="Phobius"/>
    </source>
</evidence>
<reference evidence="3 4" key="1">
    <citation type="submission" date="2019-11" db="EMBL/GenBank/DDBJ databases">
        <title>Strigops habroptila (kakapo) genome, bStrHab1, primary haplotype, v2.</title>
        <authorList>
            <person name="Jarvis E.D."/>
            <person name="Howard J."/>
            <person name="Rhie A."/>
            <person name="Phillippy A."/>
            <person name="Korlach J."/>
            <person name="Digby A."/>
            <person name="Iorns D."/>
            <person name="Eason D."/>
            <person name="Robertson B."/>
            <person name="Raemaekers T."/>
            <person name="Howe K."/>
            <person name="Lewin H."/>
            <person name="Damas J."/>
            <person name="Hastie A."/>
            <person name="Tracey A."/>
            <person name="Chow W."/>
            <person name="Fedrigo O."/>
        </authorList>
    </citation>
    <scope>NUCLEOTIDE SEQUENCE [LARGE SCALE GENOMIC DNA]</scope>
</reference>
<evidence type="ECO:0000256" key="2">
    <source>
        <dbReference type="SAM" id="SignalP"/>
    </source>
</evidence>
<dbReference type="Gene3D" id="1.10.287.210">
    <property type="match status" value="1"/>
</dbReference>
<dbReference type="OMA" id="HSARMAM"/>
<sequence length="725" mass="82617">MILTGPLLVWVLIGTIWGNTVASKNIHNNCSECVTTTRRGRVTSQTLVYHTVYECKGTIIGYCIHNQTQYGLCKEKESRTVCFNPKELPYQYWVEIRTNSAEGRLIATSQTMASLKHPVWVTFDACDAIDDDPYSNCGNMNWRKYYGGCEKYICPKPKSSSPTTCYHNEITKGISHSNCTSRSCNPVNLTFRNPERWRQEDVRIGLQIYGPSDDPGAVLQVMIKEKSGESIQHHLLFNSFYHEMETGVQYEIPTVAKNLFVNLAENIAKALNVTNCYVCGGTNQGERWPWEAMESNISDPAIWKNREGNNRRQQWILQTSIIGKSCWQNLENDGEPVGNLLCEGGYIWNKTKKDWEKWGDPMEINQQFSNWTNGTNIPKGWPTPDGHYWICGKIAFAFLPRNWTGSCILGTIRPIQLYTETEELKKTRYKRELQIGNWKDNEWPPERIISYYDPATWAEDGSWVYRTPIYMLNRIIRLQAVVEIVANKTGDALGLVAKQNTKMRTAIYQNRLALDYLLAQEGGVCGKFNLSNCCLEIDDEGKAINELIREMKKIAHVPVQTWNGINLGGIGSWEQFFNGSWKTKVGIVILGIFGGLLIIPCIIPCFTRLIHAVVQNMQLTVMPLEPNKEETHSLMTLKTKATPMLSVAHRAVIKLEAKRRINNLHKNKGGNCEGHRSDSCQQLGSLSDHCTWCGIGTPCDHCTMCKEYDKCPCRYHSEREEETRE</sequence>
<dbReference type="GeneTree" id="ENSGT00940000165291"/>
<dbReference type="Proteomes" id="UP000472266">
    <property type="component" value="Chromosome 13"/>
</dbReference>
<keyword evidence="4" id="KW-1185">Reference proteome</keyword>
<dbReference type="PANTHER" id="PTHR10424">
    <property type="entry name" value="VIRAL ENVELOPE PROTEIN"/>
    <property type="match status" value="1"/>
</dbReference>
<dbReference type="Ensembl" id="ENSSHBT00005000564.1">
    <property type="protein sequence ID" value="ENSSHBP00005000455.1"/>
    <property type="gene ID" value="ENSSHBG00005000441.1"/>
</dbReference>
<dbReference type="InParanoid" id="A0A672TF52"/>
<dbReference type="PANTHER" id="PTHR10424:SF68">
    <property type="entry name" value="ENDOGENOUS RETROVIRUS GROUP 3 MEMBER 1 ENV POLYPROTEIN"/>
    <property type="match status" value="1"/>
</dbReference>
<organism evidence="3 4">
    <name type="scientific">Strigops habroptila</name>
    <name type="common">Kakapo</name>
    <dbReference type="NCBI Taxonomy" id="2489341"/>
    <lineage>
        <taxon>Eukaryota</taxon>
        <taxon>Metazoa</taxon>
        <taxon>Chordata</taxon>
        <taxon>Craniata</taxon>
        <taxon>Vertebrata</taxon>
        <taxon>Euteleostomi</taxon>
        <taxon>Archelosauria</taxon>
        <taxon>Archosauria</taxon>
        <taxon>Dinosauria</taxon>
        <taxon>Saurischia</taxon>
        <taxon>Theropoda</taxon>
        <taxon>Coelurosauria</taxon>
        <taxon>Aves</taxon>
        <taxon>Neognathae</taxon>
        <taxon>Neoaves</taxon>
        <taxon>Telluraves</taxon>
        <taxon>Australaves</taxon>
        <taxon>Psittaciformes</taxon>
        <taxon>Psittacidae</taxon>
        <taxon>Strigops</taxon>
    </lineage>
</organism>
<dbReference type="SUPFAM" id="SSF58069">
    <property type="entry name" value="Virus ectodomain"/>
    <property type="match status" value="1"/>
</dbReference>
<dbReference type="AlphaFoldDB" id="A0A672TF52"/>
<feature type="chain" id="PRO_5025632039" description="Envelope glycoprotein" evidence="2">
    <location>
        <begin position="23"/>
        <end position="725"/>
    </location>
</feature>
<protein>
    <recommendedName>
        <fullName evidence="5">Envelope glycoprotein</fullName>
    </recommendedName>
</protein>
<evidence type="ECO:0000313" key="3">
    <source>
        <dbReference type="Ensembl" id="ENSSHBP00005000455.1"/>
    </source>
</evidence>
<keyword evidence="2" id="KW-0732">Signal</keyword>
<accession>A0A672TF52</accession>